<dbReference type="Gene3D" id="3.40.50.1220">
    <property type="entry name" value="TPP-binding domain"/>
    <property type="match status" value="1"/>
</dbReference>
<evidence type="ECO:0000313" key="16">
    <source>
        <dbReference type="EMBL" id="GGI06212.1"/>
    </source>
</evidence>
<dbReference type="NCBIfam" id="TIGR00118">
    <property type="entry name" value="acolac_lg"/>
    <property type="match status" value="1"/>
</dbReference>
<dbReference type="InterPro" id="IPR012000">
    <property type="entry name" value="Thiamin_PyroP_enz_cen_dom"/>
</dbReference>
<evidence type="ECO:0000256" key="3">
    <source>
        <dbReference type="ARBA" id="ARBA00007812"/>
    </source>
</evidence>
<dbReference type="InterPro" id="IPR029035">
    <property type="entry name" value="DHS-like_NAD/FAD-binding_dom"/>
</dbReference>
<dbReference type="RefSeq" id="WP_130650630.1">
    <property type="nucleotide sequence ID" value="NZ_BMHA01000006.1"/>
</dbReference>
<organism evidence="16 17">
    <name type="scientific">Egicoccus halophilus</name>
    <dbReference type="NCBI Taxonomy" id="1670830"/>
    <lineage>
        <taxon>Bacteria</taxon>
        <taxon>Bacillati</taxon>
        <taxon>Actinomycetota</taxon>
        <taxon>Nitriliruptoria</taxon>
        <taxon>Egicoccales</taxon>
        <taxon>Egicoccaceae</taxon>
        <taxon>Egicoccus</taxon>
    </lineage>
</organism>
<reference evidence="16" key="2">
    <citation type="submission" date="2020-09" db="EMBL/GenBank/DDBJ databases">
        <authorList>
            <person name="Sun Q."/>
            <person name="Zhou Y."/>
        </authorList>
    </citation>
    <scope>NUCLEOTIDE SEQUENCE</scope>
    <source>
        <strain evidence="16">CGMCC 1.14988</strain>
    </source>
</reference>
<gene>
    <name evidence="16" type="primary">ilvB</name>
    <name evidence="16" type="ORF">GCM10011354_17960</name>
</gene>
<dbReference type="GO" id="GO:0050660">
    <property type="term" value="F:flavin adenine dinucleotide binding"/>
    <property type="evidence" value="ECO:0007669"/>
    <property type="project" value="InterPro"/>
</dbReference>
<keyword evidence="10 12" id="KW-0100">Branched-chain amino acid biosynthesis</keyword>
<dbReference type="GO" id="GO:0009099">
    <property type="term" value="P:L-valine biosynthetic process"/>
    <property type="evidence" value="ECO:0007669"/>
    <property type="project" value="UniProtKB-UniPathway"/>
</dbReference>
<evidence type="ECO:0000259" key="13">
    <source>
        <dbReference type="Pfam" id="PF00205"/>
    </source>
</evidence>
<evidence type="ECO:0000256" key="10">
    <source>
        <dbReference type="ARBA" id="ARBA00023304"/>
    </source>
</evidence>
<dbReference type="Pfam" id="PF02775">
    <property type="entry name" value="TPP_enzyme_C"/>
    <property type="match status" value="1"/>
</dbReference>
<dbReference type="InterPro" id="IPR011766">
    <property type="entry name" value="TPP_enzyme_TPP-bd"/>
</dbReference>
<dbReference type="GO" id="GO:0003984">
    <property type="term" value="F:acetolactate synthase activity"/>
    <property type="evidence" value="ECO:0007669"/>
    <property type="project" value="UniProtKB-EC"/>
</dbReference>
<evidence type="ECO:0000256" key="5">
    <source>
        <dbReference type="ARBA" id="ARBA00022605"/>
    </source>
</evidence>
<dbReference type="GO" id="GO:0005948">
    <property type="term" value="C:acetolactate synthase complex"/>
    <property type="evidence" value="ECO:0007669"/>
    <property type="project" value="TreeGrafter"/>
</dbReference>
<evidence type="ECO:0000259" key="15">
    <source>
        <dbReference type="Pfam" id="PF02776"/>
    </source>
</evidence>
<evidence type="ECO:0000256" key="7">
    <source>
        <dbReference type="ARBA" id="ARBA00022723"/>
    </source>
</evidence>
<evidence type="ECO:0000256" key="4">
    <source>
        <dbReference type="ARBA" id="ARBA00013145"/>
    </source>
</evidence>
<dbReference type="SUPFAM" id="SSF52518">
    <property type="entry name" value="Thiamin diphosphate-binding fold (THDP-binding)"/>
    <property type="match status" value="2"/>
</dbReference>
<evidence type="ECO:0000256" key="2">
    <source>
        <dbReference type="ARBA" id="ARBA00005025"/>
    </source>
</evidence>
<dbReference type="GO" id="GO:0000287">
    <property type="term" value="F:magnesium ion binding"/>
    <property type="evidence" value="ECO:0007669"/>
    <property type="project" value="UniProtKB-UniRule"/>
</dbReference>
<dbReference type="FunFam" id="3.40.50.1220:FF:000008">
    <property type="entry name" value="Acetolactate synthase"/>
    <property type="match status" value="1"/>
</dbReference>
<dbReference type="UniPathway" id="UPA00047">
    <property type="reaction ID" value="UER00055"/>
</dbReference>
<dbReference type="EC" id="2.2.1.6" evidence="4 12"/>
<evidence type="ECO:0000256" key="11">
    <source>
        <dbReference type="ARBA" id="ARBA00048670"/>
    </source>
</evidence>
<dbReference type="Gene3D" id="3.40.50.970">
    <property type="match status" value="2"/>
</dbReference>
<reference evidence="16" key="1">
    <citation type="journal article" date="2014" name="Int. J. Syst. Evol. Microbiol.">
        <title>Complete genome sequence of Corynebacterium casei LMG S-19264T (=DSM 44701T), isolated from a smear-ripened cheese.</title>
        <authorList>
            <consortium name="US DOE Joint Genome Institute (JGI-PGF)"/>
            <person name="Walter F."/>
            <person name="Albersmeier A."/>
            <person name="Kalinowski J."/>
            <person name="Ruckert C."/>
        </authorList>
    </citation>
    <scope>NUCLEOTIDE SEQUENCE</scope>
    <source>
        <strain evidence="16">CGMCC 1.14988</strain>
    </source>
</reference>
<dbReference type="InterPro" id="IPR012001">
    <property type="entry name" value="Thiamin_PyroP_enz_TPP-bd_dom"/>
</dbReference>
<comment type="caution">
    <text evidence="16">The sequence shown here is derived from an EMBL/GenBank/DDBJ whole genome shotgun (WGS) entry which is preliminary data.</text>
</comment>
<proteinExistence type="inferred from homology"/>
<comment type="pathway">
    <text evidence="2 12">Amino-acid biosynthesis; L-valine biosynthesis; L-valine from pyruvate: step 1/4.</text>
</comment>
<dbReference type="UniPathway" id="UPA00049">
    <property type="reaction ID" value="UER00059"/>
</dbReference>
<dbReference type="InterPro" id="IPR045229">
    <property type="entry name" value="TPP_enz"/>
</dbReference>
<dbReference type="GO" id="GO:0009097">
    <property type="term" value="P:isoleucine biosynthetic process"/>
    <property type="evidence" value="ECO:0007669"/>
    <property type="project" value="UniProtKB-UniPathway"/>
</dbReference>
<keyword evidence="7 12" id="KW-0479">Metal-binding</keyword>
<protein>
    <recommendedName>
        <fullName evidence="4 12">Acetolactate synthase</fullName>
        <ecNumber evidence="4 12">2.2.1.6</ecNumber>
    </recommendedName>
</protein>
<dbReference type="Pfam" id="PF00205">
    <property type="entry name" value="TPP_enzyme_M"/>
    <property type="match status" value="1"/>
</dbReference>
<keyword evidence="8 12" id="KW-0460">Magnesium</keyword>
<dbReference type="GO" id="GO:0030976">
    <property type="term" value="F:thiamine pyrophosphate binding"/>
    <property type="evidence" value="ECO:0007669"/>
    <property type="project" value="UniProtKB-UniRule"/>
</dbReference>
<evidence type="ECO:0000256" key="8">
    <source>
        <dbReference type="ARBA" id="ARBA00022842"/>
    </source>
</evidence>
<keyword evidence="9 12" id="KW-0786">Thiamine pyrophosphate</keyword>
<dbReference type="CDD" id="cd07035">
    <property type="entry name" value="TPP_PYR_POX_like"/>
    <property type="match status" value="1"/>
</dbReference>
<dbReference type="InterPro" id="IPR029061">
    <property type="entry name" value="THDP-binding"/>
</dbReference>
<evidence type="ECO:0000256" key="12">
    <source>
        <dbReference type="RuleBase" id="RU003591"/>
    </source>
</evidence>
<comment type="cofactor">
    <cofactor evidence="12">
        <name>thiamine diphosphate</name>
        <dbReference type="ChEBI" id="CHEBI:58937"/>
    </cofactor>
    <text evidence="12">Binds 1 thiamine pyrophosphate per subunit.</text>
</comment>
<comment type="pathway">
    <text evidence="1 12">Amino-acid biosynthesis; L-isoleucine biosynthesis; L-isoleucine from 2-oxobutanoate: step 1/4.</text>
</comment>
<feature type="domain" description="Thiamine pyrophosphate enzyme central" evidence="13">
    <location>
        <begin position="203"/>
        <end position="338"/>
    </location>
</feature>
<dbReference type="InterPro" id="IPR012846">
    <property type="entry name" value="Acetolactate_synth_lsu"/>
</dbReference>
<evidence type="ECO:0000256" key="9">
    <source>
        <dbReference type="ARBA" id="ARBA00023052"/>
    </source>
</evidence>
<comment type="similarity">
    <text evidence="3 12">Belongs to the TPP enzyme family.</text>
</comment>
<keyword evidence="5 12" id="KW-0028">Amino-acid biosynthesis</keyword>
<keyword evidence="17" id="KW-1185">Reference proteome</keyword>
<feature type="domain" description="Thiamine pyrophosphate enzyme N-terminal TPP-binding" evidence="15">
    <location>
        <begin position="15"/>
        <end position="128"/>
    </location>
</feature>
<dbReference type="InterPro" id="IPR039368">
    <property type="entry name" value="AHAS_TPP"/>
</dbReference>
<feature type="domain" description="Thiamine pyrophosphate enzyme TPP-binding" evidence="14">
    <location>
        <begin position="403"/>
        <end position="554"/>
    </location>
</feature>
<accession>A0A8J3AA90</accession>
<dbReference type="Proteomes" id="UP000650511">
    <property type="component" value="Unassembled WGS sequence"/>
</dbReference>
<dbReference type="SUPFAM" id="SSF52467">
    <property type="entry name" value="DHS-like NAD/FAD-binding domain"/>
    <property type="match status" value="1"/>
</dbReference>
<dbReference type="CDD" id="cd02015">
    <property type="entry name" value="TPP_AHAS"/>
    <property type="match status" value="1"/>
</dbReference>
<dbReference type="PANTHER" id="PTHR18968:SF13">
    <property type="entry name" value="ACETOLACTATE SYNTHASE CATALYTIC SUBUNIT, MITOCHONDRIAL"/>
    <property type="match status" value="1"/>
</dbReference>
<dbReference type="PANTHER" id="PTHR18968">
    <property type="entry name" value="THIAMINE PYROPHOSPHATE ENZYMES"/>
    <property type="match status" value="1"/>
</dbReference>
<evidence type="ECO:0000256" key="6">
    <source>
        <dbReference type="ARBA" id="ARBA00022679"/>
    </source>
</evidence>
<evidence type="ECO:0000259" key="14">
    <source>
        <dbReference type="Pfam" id="PF02775"/>
    </source>
</evidence>
<comment type="catalytic activity">
    <reaction evidence="11 12">
        <text>2 pyruvate + H(+) = (2S)-2-acetolactate + CO2</text>
        <dbReference type="Rhea" id="RHEA:25249"/>
        <dbReference type="ChEBI" id="CHEBI:15361"/>
        <dbReference type="ChEBI" id="CHEBI:15378"/>
        <dbReference type="ChEBI" id="CHEBI:16526"/>
        <dbReference type="ChEBI" id="CHEBI:58476"/>
        <dbReference type="EC" id="2.2.1.6"/>
    </reaction>
</comment>
<evidence type="ECO:0000313" key="17">
    <source>
        <dbReference type="Proteomes" id="UP000650511"/>
    </source>
</evidence>
<name>A0A8J3AA90_9ACTN</name>
<keyword evidence="6 12" id="KW-0808">Transferase</keyword>
<evidence type="ECO:0000256" key="1">
    <source>
        <dbReference type="ARBA" id="ARBA00004974"/>
    </source>
</evidence>
<dbReference type="Pfam" id="PF02776">
    <property type="entry name" value="TPP_enzyme_N"/>
    <property type="match status" value="1"/>
</dbReference>
<comment type="cofactor">
    <cofactor evidence="12">
        <name>Mg(2+)</name>
        <dbReference type="ChEBI" id="CHEBI:18420"/>
    </cofactor>
    <text evidence="12">Binds 1 Mg(2+) ion per subunit.</text>
</comment>
<sequence length="591" mass="63442">MSGGKHTAPGTQVVTGAQAVIKSLEALGVDVVFGYPGGAIMPAYDPLLDAELTHVLVRHEQGAIHMAEGYAHATGEVGVCIVTSGPAATNLVTGLADAHMDSIPVLAITGQVARSAIGSDAFQEADVTGITMPITKHNELVQSPERIAAAIKEAYHVARSGRPGPVLVDIPKDVLNATLVWEWPERVDLPGYRPTVRGHGKMIREALQLIAQAQRPVIYAGGGLVRAGADEELHAFATRLGLPVVTTLMARGVFPDTHELAVGMPGMHGHYAGVKALQQTDLLVTLGARFDDRVTGSLEHFAPHAKVIHVDVDPAEIGKNRAVDVPIVGDVKVVLGQLLKVLDDKADDASFAPDAADWRRHLAEMKRDHPLRFEQPETGVLKPQTAIRAVHETWGDEAVYVSGVGQHQMWSAQHIPYTRGRQWINSGGLGTMGFAVPAAIGAKVGVGRDTPVVAIDGDGCFQMTFQELATAVQHDIPVVFCVVNNGYLGMVRQWQHLFYDDRLSQVALPQDCPDLMKLADAYGIPGFRVQTVDELDATLAKAHEITDQPVLVEFRVDPDEMVFPMVPSGASNDEVLESADEWRARLAASGQ</sequence>
<dbReference type="AlphaFoldDB" id="A0A8J3AA90"/>
<dbReference type="EMBL" id="BMHA01000006">
    <property type="protein sequence ID" value="GGI06212.1"/>
    <property type="molecule type" value="Genomic_DNA"/>
</dbReference>
<dbReference type="OrthoDB" id="4494979at2"/>
<dbReference type="FunFam" id="3.40.50.970:FF:000007">
    <property type="entry name" value="Acetolactate synthase"/>
    <property type="match status" value="1"/>
</dbReference>